<dbReference type="SUPFAM" id="SSF47090">
    <property type="entry name" value="PGBD-like"/>
    <property type="match status" value="1"/>
</dbReference>
<feature type="domain" description="L,D-TPase catalytic" evidence="9">
    <location>
        <begin position="324"/>
        <end position="492"/>
    </location>
</feature>
<sequence>MSSGFSRAVCAAALLGWLAVAAAPAQPAAVESVGMEQAVAPLPGPVAEQIRERIEQWRVAQADGATAAAPVAAVAAFYEQNRFAPAWTRPDDLDQLLAALRGMAADGLDPQDYALDELQRRRHVLDDPQATAQQRAQFDLLATDACFTALLHLYRGKVDPATLDTHWNFDPRQLDRARGLQAVREALAQGTIGELFARARPQHPYYAQLRAALAKLRGVAAQGGWPVIADGPTLKPGSHDPRVPTLRERLQRVGFAVGEGMDDLYAPALEAALKQFQREHYLAADGHLGKATLAALNVPVTTRIEQLRANLERARWLLHQLQGEFVVVDIAGYQVAYYKDGKPVWRSRVQVGKPYRSTPVFKSKITYLTLNPTWTVPPTILKNDILPKLRRNPGYLAANRIRVLDSQGRELSPASVNWANPRGIVLRQDAGPGNSLGRLVIRFPNDYAVYMHDTPHQELFASEQRTYSSGCIRVEHPRELAELLLDDPVQWNRAGIDRAIDTLKTQTVMLPRPVPLLLAYWTVDLREDGRVGFRPDVYRRDPPLLAALARPRVSPWLPAAATPP</sequence>
<dbReference type="InterPro" id="IPR052905">
    <property type="entry name" value="LD-transpeptidase_YkuD-like"/>
</dbReference>
<dbReference type="GO" id="GO:0016740">
    <property type="term" value="F:transferase activity"/>
    <property type="evidence" value="ECO:0007669"/>
    <property type="project" value="UniProtKB-KW"/>
</dbReference>
<dbReference type="InterPro" id="IPR005490">
    <property type="entry name" value="LD_TPept_cat_dom"/>
</dbReference>
<dbReference type="AlphaFoldDB" id="A0AB74UTK9"/>
<evidence type="ECO:0000256" key="3">
    <source>
        <dbReference type="ARBA" id="ARBA00022679"/>
    </source>
</evidence>
<keyword evidence="8" id="KW-0732">Signal</keyword>
<gene>
    <name evidence="10" type="ORF">ACFYG5_14035</name>
</gene>
<reference evidence="10" key="1">
    <citation type="submission" date="2024-10" db="EMBL/GenBank/DDBJ databases">
        <authorList>
            <person name="Lesea H.P."/>
            <person name="Kuehl J.V."/>
            <person name="Chandonia J.-M."/>
        </authorList>
    </citation>
    <scope>NUCLEOTIDE SEQUENCE</scope>
    <source>
        <strain evidence="10">FW102-FHT14D07</strain>
    </source>
</reference>
<dbReference type="Pfam" id="PF01471">
    <property type="entry name" value="PG_binding_1"/>
    <property type="match status" value="1"/>
</dbReference>
<evidence type="ECO:0000256" key="1">
    <source>
        <dbReference type="ARBA" id="ARBA00004752"/>
    </source>
</evidence>
<dbReference type="GO" id="GO:0008360">
    <property type="term" value="P:regulation of cell shape"/>
    <property type="evidence" value="ECO:0007669"/>
    <property type="project" value="UniProtKB-UniRule"/>
</dbReference>
<evidence type="ECO:0000256" key="4">
    <source>
        <dbReference type="ARBA" id="ARBA00022960"/>
    </source>
</evidence>
<dbReference type="InterPro" id="IPR045380">
    <property type="entry name" value="LD_TPept_scaffold_dom"/>
</dbReference>
<dbReference type="CDD" id="cd16913">
    <property type="entry name" value="YkuD_like"/>
    <property type="match status" value="1"/>
</dbReference>
<evidence type="ECO:0000313" key="10">
    <source>
        <dbReference type="EMBL" id="XIA17670.1"/>
    </source>
</evidence>
<dbReference type="PROSITE" id="PS52029">
    <property type="entry name" value="LD_TPASE"/>
    <property type="match status" value="1"/>
</dbReference>
<comment type="pathway">
    <text evidence="1 7">Cell wall biogenesis; peptidoglycan biosynthesis.</text>
</comment>
<feature type="signal peptide" evidence="8">
    <location>
        <begin position="1"/>
        <end position="22"/>
    </location>
</feature>
<dbReference type="PANTHER" id="PTHR41533">
    <property type="entry name" value="L,D-TRANSPEPTIDASE HI_1667-RELATED"/>
    <property type="match status" value="1"/>
</dbReference>
<dbReference type="RefSeq" id="WP_395116100.1">
    <property type="nucleotide sequence ID" value="NZ_CP170721.1"/>
</dbReference>
<feature type="chain" id="PRO_5044503323" evidence="8">
    <location>
        <begin position="23"/>
        <end position="564"/>
    </location>
</feature>
<dbReference type="InterPro" id="IPR002477">
    <property type="entry name" value="Peptidoglycan-bd-like"/>
</dbReference>
<dbReference type="SUPFAM" id="SSF141523">
    <property type="entry name" value="L,D-transpeptidase catalytic domain-like"/>
    <property type="match status" value="1"/>
</dbReference>
<organism evidence="10">
    <name type="scientific">Rhodanobacter sp. FW102-FHT14D07</name>
    <dbReference type="NCBI Taxonomy" id="3351462"/>
    <lineage>
        <taxon>Bacteria</taxon>
        <taxon>Pseudomonadati</taxon>
        <taxon>Pseudomonadota</taxon>
        <taxon>Gammaproteobacteria</taxon>
        <taxon>Lysobacterales</taxon>
        <taxon>Rhodanobacteraceae</taxon>
        <taxon>Rhodanobacter</taxon>
    </lineage>
</organism>
<dbReference type="Gene3D" id="2.40.440.10">
    <property type="entry name" value="L,D-transpeptidase catalytic domain-like"/>
    <property type="match status" value="1"/>
</dbReference>
<keyword evidence="3" id="KW-0808">Transferase</keyword>
<evidence type="ECO:0000259" key="9">
    <source>
        <dbReference type="PROSITE" id="PS52029"/>
    </source>
</evidence>
<feature type="active site" description="Nucleophile" evidence="7">
    <location>
        <position position="471"/>
    </location>
</feature>
<dbReference type="GO" id="GO:0004180">
    <property type="term" value="F:carboxypeptidase activity"/>
    <property type="evidence" value="ECO:0007669"/>
    <property type="project" value="UniProtKB-ARBA"/>
</dbReference>
<evidence type="ECO:0000256" key="8">
    <source>
        <dbReference type="SAM" id="SignalP"/>
    </source>
</evidence>
<keyword evidence="6 7" id="KW-0961">Cell wall biogenesis/degradation</keyword>
<comment type="similarity">
    <text evidence="2">Belongs to the YkuD family.</text>
</comment>
<accession>A0AB74UTK9</accession>
<protein>
    <submittedName>
        <fullName evidence="10">Murein L,D-transpeptidase</fullName>
    </submittedName>
</protein>
<dbReference type="Pfam" id="PF20142">
    <property type="entry name" value="Scaffold"/>
    <property type="match status" value="1"/>
</dbReference>
<dbReference type="Gene3D" id="1.10.101.10">
    <property type="entry name" value="PGBD-like superfamily/PGBD"/>
    <property type="match status" value="1"/>
</dbReference>
<evidence type="ECO:0000256" key="5">
    <source>
        <dbReference type="ARBA" id="ARBA00022984"/>
    </source>
</evidence>
<dbReference type="InterPro" id="IPR038063">
    <property type="entry name" value="Transpep_catalytic_dom"/>
</dbReference>
<dbReference type="Pfam" id="PF03734">
    <property type="entry name" value="YkuD"/>
    <property type="match status" value="1"/>
</dbReference>
<feature type="active site" description="Proton donor/acceptor" evidence="7">
    <location>
        <position position="452"/>
    </location>
</feature>
<evidence type="ECO:0000256" key="2">
    <source>
        <dbReference type="ARBA" id="ARBA00005992"/>
    </source>
</evidence>
<dbReference type="PANTHER" id="PTHR41533:SF2">
    <property type="entry name" value="BLR7131 PROTEIN"/>
    <property type="match status" value="1"/>
</dbReference>
<dbReference type="InterPro" id="IPR036365">
    <property type="entry name" value="PGBD-like_sf"/>
</dbReference>
<evidence type="ECO:0000256" key="7">
    <source>
        <dbReference type="PROSITE-ProRule" id="PRU01373"/>
    </source>
</evidence>
<name>A0AB74UTK9_9GAMM</name>
<dbReference type="GO" id="GO:0071555">
    <property type="term" value="P:cell wall organization"/>
    <property type="evidence" value="ECO:0007669"/>
    <property type="project" value="UniProtKB-UniRule"/>
</dbReference>
<dbReference type="GO" id="GO:0009252">
    <property type="term" value="P:peptidoglycan biosynthetic process"/>
    <property type="evidence" value="ECO:0007669"/>
    <property type="project" value="UniProtKB-KW"/>
</dbReference>
<evidence type="ECO:0000256" key="6">
    <source>
        <dbReference type="ARBA" id="ARBA00023316"/>
    </source>
</evidence>
<keyword evidence="5 7" id="KW-0573">Peptidoglycan synthesis</keyword>
<keyword evidence="4 7" id="KW-0133">Cell shape</keyword>
<dbReference type="EMBL" id="CP170721">
    <property type="protein sequence ID" value="XIA17670.1"/>
    <property type="molecule type" value="Genomic_DNA"/>
</dbReference>
<dbReference type="InterPro" id="IPR036366">
    <property type="entry name" value="PGBDSf"/>
</dbReference>
<proteinExistence type="inferred from homology"/>